<sequence length="341" mass="39354">MRELIKRTHRETHMGADAVAVADIRRYAIGPRMQKLANAIAKQCSICSKNNSKIQKRPPPGQVKRGQTPGEYWQIDFSQLPRCNHFKYLLIPFLYGQKLFHAEPTNLERVLLKEIIRRFGIPEGIASDNGPHIIANILQEVAKFLQFVWNLHSPWRLQSSGKVEWMNQTLKRKTSKLCQETQMKWIEVLAIALLRIRNTPRVKEGVSPFEILYGKPYPVNKLKGKSDQMHVSGDQILTEYLLSLGHNLSSLHRYLNERTPVPLDTPLHIFQPGDQVYIRTWKDEPLKECWKGPYLVLLITPTAIKVKGIDSCIHYTRVKTSPPKEWTSRETAPLKLKLTQN</sequence>
<proteinExistence type="predicted"/>
<keyword evidence="1" id="KW-0808">Transferase</keyword>
<dbReference type="InterPro" id="IPR012337">
    <property type="entry name" value="RNaseH-like_sf"/>
</dbReference>
<evidence type="ECO:0000256" key="1">
    <source>
        <dbReference type="ARBA" id="ARBA00022679"/>
    </source>
</evidence>
<evidence type="ECO:0000256" key="2">
    <source>
        <dbReference type="ARBA" id="ARBA00022695"/>
    </source>
</evidence>
<keyword evidence="2" id="KW-0548">Nucleotidyltransferase</keyword>
<dbReference type="Gene3D" id="2.30.30.850">
    <property type="match status" value="1"/>
</dbReference>
<evidence type="ECO:0000256" key="6">
    <source>
        <dbReference type="ARBA" id="ARBA00022918"/>
    </source>
</evidence>
<dbReference type="InterPro" id="IPR040643">
    <property type="entry name" value="MLVIN_C"/>
</dbReference>
<keyword evidence="3" id="KW-0540">Nuclease</keyword>
<organism evidence="8 9">
    <name type="scientific">Mycteria americana</name>
    <name type="common">Wood stork</name>
    <dbReference type="NCBI Taxonomy" id="33587"/>
    <lineage>
        <taxon>Eukaryota</taxon>
        <taxon>Metazoa</taxon>
        <taxon>Chordata</taxon>
        <taxon>Craniata</taxon>
        <taxon>Vertebrata</taxon>
        <taxon>Euteleostomi</taxon>
        <taxon>Archelosauria</taxon>
        <taxon>Archosauria</taxon>
        <taxon>Dinosauria</taxon>
        <taxon>Saurischia</taxon>
        <taxon>Theropoda</taxon>
        <taxon>Coelurosauria</taxon>
        <taxon>Aves</taxon>
        <taxon>Neognathae</taxon>
        <taxon>Neoaves</taxon>
        <taxon>Aequornithes</taxon>
        <taxon>Ciconiiformes</taxon>
        <taxon>Ciconiidae</taxon>
        <taxon>Mycteria</taxon>
    </lineage>
</organism>
<dbReference type="PANTHER" id="PTHR41694">
    <property type="entry name" value="ENDOGENOUS RETROVIRUS GROUP K MEMBER POL PROTEIN"/>
    <property type="match status" value="1"/>
</dbReference>
<dbReference type="GO" id="GO:0003676">
    <property type="term" value="F:nucleic acid binding"/>
    <property type="evidence" value="ECO:0007669"/>
    <property type="project" value="InterPro"/>
</dbReference>
<evidence type="ECO:0000313" key="9">
    <source>
        <dbReference type="Proteomes" id="UP001333110"/>
    </source>
</evidence>
<keyword evidence="4" id="KW-0255">Endonuclease</keyword>
<dbReference type="SUPFAM" id="SSF53098">
    <property type="entry name" value="Ribonuclease H-like"/>
    <property type="match status" value="1"/>
</dbReference>
<evidence type="ECO:0000313" key="8">
    <source>
        <dbReference type="EMBL" id="KAK4811136.1"/>
    </source>
</evidence>
<dbReference type="PANTHER" id="PTHR41694:SF5">
    <property type="entry name" value="RIBONUCLEASE H"/>
    <property type="match status" value="1"/>
</dbReference>
<dbReference type="PROSITE" id="PS50994">
    <property type="entry name" value="INTEGRASE"/>
    <property type="match status" value="1"/>
</dbReference>
<dbReference type="GO" id="GO:0003964">
    <property type="term" value="F:RNA-directed DNA polymerase activity"/>
    <property type="evidence" value="ECO:0007669"/>
    <property type="project" value="UniProtKB-KW"/>
</dbReference>
<dbReference type="InterPro" id="IPR001584">
    <property type="entry name" value="Integrase_cat-core"/>
</dbReference>
<comment type="caution">
    <text evidence="8">The sequence shown here is derived from an EMBL/GenBank/DDBJ whole genome shotgun (WGS) entry which is preliminary data.</text>
</comment>
<evidence type="ECO:0000256" key="4">
    <source>
        <dbReference type="ARBA" id="ARBA00022759"/>
    </source>
</evidence>
<evidence type="ECO:0000256" key="3">
    <source>
        <dbReference type="ARBA" id="ARBA00022722"/>
    </source>
</evidence>
<protein>
    <recommendedName>
        <fullName evidence="7">Integrase catalytic domain-containing protein</fullName>
    </recommendedName>
</protein>
<dbReference type="EMBL" id="JAUNZN010000018">
    <property type="protein sequence ID" value="KAK4811136.1"/>
    <property type="molecule type" value="Genomic_DNA"/>
</dbReference>
<keyword evidence="6" id="KW-0695">RNA-directed DNA polymerase</keyword>
<evidence type="ECO:0000256" key="5">
    <source>
        <dbReference type="ARBA" id="ARBA00022801"/>
    </source>
</evidence>
<name>A0AAN7MTE5_MYCAM</name>
<accession>A0AAN7MTE5</accession>
<keyword evidence="5" id="KW-0378">Hydrolase</keyword>
<gene>
    <name evidence="8" type="ORF">QYF61_019767</name>
</gene>
<dbReference type="AlphaFoldDB" id="A0AAN7MTE5"/>
<dbReference type="GO" id="GO:0004519">
    <property type="term" value="F:endonuclease activity"/>
    <property type="evidence" value="ECO:0007669"/>
    <property type="project" value="UniProtKB-KW"/>
</dbReference>
<dbReference type="GO" id="GO:0016787">
    <property type="term" value="F:hydrolase activity"/>
    <property type="evidence" value="ECO:0007669"/>
    <property type="project" value="UniProtKB-KW"/>
</dbReference>
<dbReference type="Gene3D" id="3.30.420.10">
    <property type="entry name" value="Ribonuclease H-like superfamily/Ribonuclease H"/>
    <property type="match status" value="1"/>
</dbReference>
<dbReference type="Gene3D" id="1.10.340.70">
    <property type="match status" value="1"/>
</dbReference>
<feature type="domain" description="Integrase catalytic" evidence="7">
    <location>
        <begin position="65"/>
        <end position="216"/>
    </location>
</feature>
<dbReference type="InterPro" id="IPR036397">
    <property type="entry name" value="RNaseH_sf"/>
</dbReference>
<reference evidence="8 9" key="1">
    <citation type="journal article" date="2023" name="J. Hered.">
        <title>Chromosome-level genome of the wood stork (Mycteria americana) provides insight into avian chromosome evolution.</title>
        <authorList>
            <person name="Flamio R. Jr."/>
            <person name="Ramstad K.M."/>
        </authorList>
    </citation>
    <scope>NUCLEOTIDE SEQUENCE [LARGE SCALE GENOMIC DNA]</scope>
    <source>
        <strain evidence="8">JAX WOST 10</strain>
    </source>
</reference>
<dbReference type="Proteomes" id="UP001333110">
    <property type="component" value="Unassembled WGS sequence"/>
</dbReference>
<dbReference type="Pfam" id="PF18697">
    <property type="entry name" value="MLVIN_C"/>
    <property type="match status" value="1"/>
</dbReference>
<keyword evidence="9" id="KW-1185">Reference proteome</keyword>
<evidence type="ECO:0000259" key="7">
    <source>
        <dbReference type="PROSITE" id="PS50994"/>
    </source>
</evidence>
<dbReference type="GO" id="GO:0015074">
    <property type="term" value="P:DNA integration"/>
    <property type="evidence" value="ECO:0007669"/>
    <property type="project" value="InterPro"/>
</dbReference>